<comment type="caution">
    <text evidence="1">The sequence shown here is derived from an EMBL/GenBank/DDBJ whole genome shotgun (WGS) entry which is preliminary data.</text>
</comment>
<dbReference type="Proteomes" id="UP000076481">
    <property type="component" value="Unassembled WGS sequence"/>
</dbReference>
<dbReference type="InterPro" id="IPR037175">
    <property type="entry name" value="KFase_sf"/>
</dbReference>
<protein>
    <recommendedName>
        <fullName evidence="3">Cyclase</fullName>
    </recommendedName>
</protein>
<evidence type="ECO:0000313" key="1">
    <source>
        <dbReference type="EMBL" id="KZK74870.1"/>
    </source>
</evidence>
<name>A0A165M6L1_PELLU</name>
<dbReference type="Pfam" id="PF04199">
    <property type="entry name" value="Cyclase"/>
    <property type="match status" value="1"/>
</dbReference>
<accession>A0A165M6L1</accession>
<dbReference type="AlphaFoldDB" id="A0A165M6L1"/>
<dbReference type="PANTHER" id="PTHR31118">
    <property type="entry name" value="CYCLASE-LIKE PROTEIN 2"/>
    <property type="match status" value="1"/>
</dbReference>
<organism evidence="1 2">
    <name type="scientific">Pelodictyon luteolum</name>
    <dbReference type="NCBI Taxonomy" id="1100"/>
    <lineage>
        <taxon>Bacteria</taxon>
        <taxon>Pseudomonadati</taxon>
        <taxon>Chlorobiota</taxon>
        <taxon>Chlorobiia</taxon>
        <taxon>Chlorobiales</taxon>
        <taxon>Chlorobiaceae</taxon>
        <taxon>Chlorobium/Pelodictyon group</taxon>
        <taxon>Pelodictyon</taxon>
    </lineage>
</organism>
<proteinExistence type="predicted"/>
<gene>
    <name evidence="1" type="ORF">A3K90_10000</name>
</gene>
<dbReference type="EMBL" id="LVWG01000017">
    <property type="protein sequence ID" value="KZK74870.1"/>
    <property type="molecule type" value="Genomic_DNA"/>
</dbReference>
<dbReference type="PANTHER" id="PTHR31118:SF32">
    <property type="entry name" value="KYNURENINE FORMAMIDASE"/>
    <property type="match status" value="1"/>
</dbReference>
<reference evidence="1 2" key="1">
    <citation type="submission" date="2016-03" db="EMBL/GenBank/DDBJ databases">
        <title>Speciation and ecological success in dimly lit waters: horizontal gene transfer in a green sulfur bacteria bloom unveiled by metagenomic assembly.</title>
        <authorList>
            <person name="Llorens-Mares T."/>
            <person name="Liu Z."/>
            <person name="Allen L.Z."/>
            <person name="Rusch D.B."/>
            <person name="Craig M.T."/>
            <person name="Dupont C.L."/>
            <person name="Bryant D.A."/>
            <person name="Casamayor E.O."/>
        </authorList>
    </citation>
    <scope>NUCLEOTIDE SEQUENCE [LARGE SCALE GENOMIC DNA]</scope>
    <source>
        <strain evidence="1">CIII</strain>
    </source>
</reference>
<dbReference type="GO" id="GO:0004061">
    <property type="term" value="F:arylformamidase activity"/>
    <property type="evidence" value="ECO:0007669"/>
    <property type="project" value="InterPro"/>
</dbReference>
<dbReference type="Gene3D" id="3.50.30.50">
    <property type="entry name" value="Putative cyclase"/>
    <property type="match status" value="1"/>
</dbReference>
<dbReference type="InterPro" id="IPR007325">
    <property type="entry name" value="KFase/CYL"/>
</dbReference>
<evidence type="ECO:0008006" key="3">
    <source>
        <dbReference type="Google" id="ProtNLM"/>
    </source>
</evidence>
<dbReference type="GO" id="GO:0019441">
    <property type="term" value="P:L-tryptophan catabolic process to kynurenine"/>
    <property type="evidence" value="ECO:0007669"/>
    <property type="project" value="InterPro"/>
</dbReference>
<evidence type="ECO:0000313" key="2">
    <source>
        <dbReference type="Proteomes" id="UP000076481"/>
    </source>
</evidence>
<sequence length="217" mass="23159">MRIHDLSHSITEGMPLWPGSPVTRVRDAAGYGTDGYLEREYSFSSHAGTHVDLPLHMLPNGPSLDDCPLDWFAGRGYVLDAASENVGAVTTSVIAAGAPLEGSCDFLLIHTGWSSRWGSPSYFEACPYLQEDAALLLVSMGLKGIGIDSPSIDAPHLGAYPAHRMLLGHGLAVIENLTGLFPLIGKRFLFSAFPLKIAGAEASPVRAAAIEEEELVM</sequence>
<dbReference type="RefSeq" id="WP_303681028.1">
    <property type="nucleotide sequence ID" value="NZ_LVWG01000017.1"/>
</dbReference>
<dbReference type="SUPFAM" id="SSF102198">
    <property type="entry name" value="Putative cyclase"/>
    <property type="match status" value="1"/>
</dbReference>